<dbReference type="PANTHER" id="PTHR36920:SF1">
    <property type="entry name" value="OUTER MEMBRANE PROTEIN W"/>
    <property type="match status" value="1"/>
</dbReference>
<dbReference type="SUPFAM" id="SSF56925">
    <property type="entry name" value="OMPA-like"/>
    <property type="match status" value="1"/>
</dbReference>
<sequence>MKKVSLLVAAALLAPSAFAHQAGDFLVRGGAITVSPTGSGGDISGVGHLDVQNDTQLGLTFSYMLTDNWGVELLAATPFSHGVNLDGNEVAKVKHLPPSLMAQYYFGNAQSKVRPYVGAGINYTFFFDEEGRNGLKDTKVNADDSWGLAAQAGIDMAVTDNLFVNGSVWYMDIDTDVTVDTGTDVLKAKTSIDPIGLMVGLGYRF</sequence>
<keyword evidence="1" id="KW-0732">Signal</keyword>
<evidence type="ECO:0000313" key="3">
    <source>
        <dbReference type="Proteomes" id="UP000646152"/>
    </source>
</evidence>
<dbReference type="Proteomes" id="UP000646152">
    <property type="component" value="Unassembled WGS sequence"/>
</dbReference>
<evidence type="ECO:0000313" key="2">
    <source>
        <dbReference type="EMBL" id="GGB40585.1"/>
    </source>
</evidence>
<feature type="chain" id="PRO_5046656537" evidence="1">
    <location>
        <begin position="20"/>
        <end position="205"/>
    </location>
</feature>
<dbReference type="EMBL" id="BMKE01000008">
    <property type="protein sequence ID" value="GGB40585.1"/>
    <property type="molecule type" value="Genomic_DNA"/>
</dbReference>
<dbReference type="RefSeq" id="WP_188629240.1">
    <property type="nucleotide sequence ID" value="NZ_BMKE01000008.1"/>
</dbReference>
<dbReference type="InterPro" id="IPR011250">
    <property type="entry name" value="OMP/PagP_B-barrel"/>
</dbReference>
<gene>
    <name evidence="2" type="ORF">GCM10011502_12400</name>
</gene>
<feature type="signal peptide" evidence="1">
    <location>
        <begin position="1"/>
        <end position="19"/>
    </location>
</feature>
<keyword evidence="3" id="KW-1185">Reference proteome</keyword>
<organism evidence="2 3">
    <name type="scientific">Oceanisphaera marina</name>
    <dbReference type="NCBI Taxonomy" id="2017550"/>
    <lineage>
        <taxon>Bacteria</taxon>
        <taxon>Pseudomonadati</taxon>
        <taxon>Pseudomonadota</taxon>
        <taxon>Gammaproteobacteria</taxon>
        <taxon>Aeromonadales</taxon>
        <taxon>Aeromonadaceae</taxon>
        <taxon>Oceanisphaera</taxon>
    </lineage>
</organism>
<protein>
    <submittedName>
        <fullName evidence="2">Outer membrane protein W</fullName>
    </submittedName>
</protein>
<dbReference type="Pfam" id="PF03922">
    <property type="entry name" value="OmpW"/>
    <property type="match status" value="1"/>
</dbReference>
<name>A0ABQ1IJ62_9GAMM</name>
<reference evidence="3" key="1">
    <citation type="journal article" date="2019" name="Int. J. Syst. Evol. Microbiol.">
        <title>The Global Catalogue of Microorganisms (GCM) 10K type strain sequencing project: providing services to taxonomists for standard genome sequencing and annotation.</title>
        <authorList>
            <consortium name="The Broad Institute Genomics Platform"/>
            <consortium name="The Broad Institute Genome Sequencing Center for Infectious Disease"/>
            <person name="Wu L."/>
            <person name="Ma J."/>
        </authorList>
    </citation>
    <scope>NUCLEOTIDE SEQUENCE [LARGE SCALE GENOMIC DNA]</scope>
    <source>
        <strain evidence="3">CGMCC 1.15923</strain>
    </source>
</reference>
<comment type="caution">
    <text evidence="2">The sequence shown here is derived from an EMBL/GenBank/DDBJ whole genome shotgun (WGS) entry which is preliminary data.</text>
</comment>
<dbReference type="InterPro" id="IPR005618">
    <property type="entry name" value="OMPW"/>
</dbReference>
<dbReference type="PANTHER" id="PTHR36920">
    <property type="match status" value="1"/>
</dbReference>
<dbReference type="Gene3D" id="2.40.160.20">
    <property type="match status" value="1"/>
</dbReference>
<evidence type="ECO:0000256" key="1">
    <source>
        <dbReference type="SAM" id="SignalP"/>
    </source>
</evidence>
<accession>A0ABQ1IJ62</accession>
<proteinExistence type="predicted"/>